<dbReference type="Pfam" id="PF13377">
    <property type="entry name" value="Peripla_BP_3"/>
    <property type="match status" value="1"/>
</dbReference>
<gene>
    <name evidence="6" type="ORF">OIH86_09640</name>
</gene>
<dbReference type="Gene3D" id="3.40.50.2300">
    <property type="match status" value="2"/>
</dbReference>
<accession>A0ABT3DFU7</accession>
<evidence type="ECO:0000313" key="6">
    <source>
        <dbReference type="EMBL" id="MCV9885919.1"/>
    </source>
</evidence>
<dbReference type="PROSITE" id="PS50949">
    <property type="entry name" value="HTH_GNTR"/>
    <property type="match status" value="1"/>
</dbReference>
<dbReference type="InterPro" id="IPR036388">
    <property type="entry name" value="WH-like_DNA-bd_sf"/>
</dbReference>
<dbReference type="Proteomes" id="UP001526147">
    <property type="component" value="Unassembled WGS sequence"/>
</dbReference>
<dbReference type="PRINTS" id="PR00035">
    <property type="entry name" value="HTHGNTR"/>
</dbReference>
<proteinExistence type="predicted"/>
<keyword evidence="7" id="KW-1185">Reference proteome</keyword>
<keyword evidence="1" id="KW-0678">Repressor</keyword>
<dbReference type="PANTHER" id="PTHR30146:SF95">
    <property type="entry name" value="RIBOSE OPERON REPRESSOR"/>
    <property type="match status" value="1"/>
</dbReference>
<feature type="domain" description="HTH gntR-type" evidence="5">
    <location>
        <begin position="3"/>
        <end position="71"/>
    </location>
</feature>
<evidence type="ECO:0000256" key="3">
    <source>
        <dbReference type="ARBA" id="ARBA00023125"/>
    </source>
</evidence>
<reference evidence="6 7" key="1">
    <citation type="submission" date="2022-10" db="EMBL/GenBank/DDBJ databases">
        <title>Draft genome assembly of moderately radiation resistant bacterium Metabacillus halosaccharovorans.</title>
        <authorList>
            <person name="Pal S."/>
            <person name="Gopinathan A."/>
        </authorList>
    </citation>
    <scope>NUCLEOTIDE SEQUENCE [LARGE SCALE GENOMIC DNA]</scope>
    <source>
        <strain evidence="6 7">VITHBRA001</strain>
    </source>
</reference>
<name>A0ABT3DFU7_9BACI</name>
<protein>
    <submittedName>
        <fullName evidence="6">GntR family transcriptional regulator</fullName>
    </submittedName>
</protein>
<evidence type="ECO:0000256" key="4">
    <source>
        <dbReference type="ARBA" id="ARBA00023163"/>
    </source>
</evidence>
<sequence length="377" mass="42729">MKTPLYEQIYDYIIDQVNKGLLNHGDRVPSEKELSDKFNVSRITSKKALDLLAQNLIIERIRGKGSFVSKLYNEKDHESKNTTVTNGSEKRYTFALIIPGFSDNFGTILVKAIEKACAQKNTNLIIRQTHGKIEEEEKAIKQLVNDSVDGLIIFPVHGENYNVELLKLSLKNFPLVLVDRYLRGIPASSVCTDNRLAGEQLTNYLFTLGHQNIGFISSSPVGTSAIEERVQGFQLAYSKQGIQLKQEFMLLTLLNSLEQTQVEQSLFETNYEIIKKFVQSNPTISAFVACEYDWALLISKVLQDLGHKIPEDYSIVCFDSPTHPYKRPDYTHIKQNEVDIANKAVDILSEHILKGEKEPKHTVIDFTFLEGNSTKPQ</sequence>
<keyword evidence="4" id="KW-0804">Transcription</keyword>
<comment type="caution">
    <text evidence="6">The sequence shown here is derived from an EMBL/GenBank/DDBJ whole genome shotgun (WGS) entry which is preliminary data.</text>
</comment>
<dbReference type="InterPro" id="IPR046335">
    <property type="entry name" value="LacI/GalR-like_sensor"/>
</dbReference>
<dbReference type="CDD" id="cd07377">
    <property type="entry name" value="WHTH_GntR"/>
    <property type="match status" value="1"/>
</dbReference>
<evidence type="ECO:0000259" key="5">
    <source>
        <dbReference type="PROSITE" id="PS50949"/>
    </source>
</evidence>
<keyword evidence="3" id="KW-0238">DNA-binding</keyword>
<keyword evidence="2" id="KW-0805">Transcription regulation</keyword>
<dbReference type="InterPro" id="IPR036390">
    <property type="entry name" value="WH_DNA-bd_sf"/>
</dbReference>
<organism evidence="6 7">
    <name type="scientific">Metabacillus halosaccharovorans</name>
    <dbReference type="NCBI Taxonomy" id="930124"/>
    <lineage>
        <taxon>Bacteria</taxon>
        <taxon>Bacillati</taxon>
        <taxon>Bacillota</taxon>
        <taxon>Bacilli</taxon>
        <taxon>Bacillales</taxon>
        <taxon>Bacillaceae</taxon>
        <taxon>Metabacillus</taxon>
    </lineage>
</organism>
<dbReference type="SUPFAM" id="SSF46785">
    <property type="entry name" value="Winged helix' DNA-binding domain"/>
    <property type="match status" value="1"/>
</dbReference>
<dbReference type="Pfam" id="PF00392">
    <property type="entry name" value="GntR"/>
    <property type="match status" value="1"/>
</dbReference>
<dbReference type="CDD" id="cd06267">
    <property type="entry name" value="PBP1_LacI_sugar_binding-like"/>
    <property type="match status" value="1"/>
</dbReference>
<dbReference type="PANTHER" id="PTHR30146">
    <property type="entry name" value="LACI-RELATED TRANSCRIPTIONAL REPRESSOR"/>
    <property type="match status" value="1"/>
</dbReference>
<evidence type="ECO:0000256" key="2">
    <source>
        <dbReference type="ARBA" id="ARBA00023015"/>
    </source>
</evidence>
<dbReference type="Gene3D" id="1.10.10.10">
    <property type="entry name" value="Winged helix-like DNA-binding domain superfamily/Winged helix DNA-binding domain"/>
    <property type="match status" value="1"/>
</dbReference>
<dbReference type="InterPro" id="IPR028082">
    <property type="entry name" value="Peripla_BP_I"/>
</dbReference>
<evidence type="ECO:0000256" key="1">
    <source>
        <dbReference type="ARBA" id="ARBA00022491"/>
    </source>
</evidence>
<dbReference type="EMBL" id="JAOYEY010000035">
    <property type="protein sequence ID" value="MCV9885919.1"/>
    <property type="molecule type" value="Genomic_DNA"/>
</dbReference>
<dbReference type="SMART" id="SM00345">
    <property type="entry name" value="HTH_GNTR"/>
    <property type="match status" value="1"/>
</dbReference>
<dbReference type="InterPro" id="IPR000524">
    <property type="entry name" value="Tscrpt_reg_HTH_GntR"/>
</dbReference>
<dbReference type="SUPFAM" id="SSF53822">
    <property type="entry name" value="Periplasmic binding protein-like I"/>
    <property type="match status" value="1"/>
</dbReference>
<evidence type="ECO:0000313" key="7">
    <source>
        <dbReference type="Proteomes" id="UP001526147"/>
    </source>
</evidence>
<dbReference type="RefSeq" id="WP_264142616.1">
    <property type="nucleotide sequence ID" value="NZ_JAOYEY010000035.1"/>
</dbReference>